<reference evidence="1 2" key="1">
    <citation type="submission" date="2020-04" db="EMBL/GenBank/DDBJ databases">
        <title>MicrobeNet Type strains.</title>
        <authorList>
            <person name="Nicholson A.C."/>
        </authorList>
    </citation>
    <scope>NUCLEOTIDE SEQUENCE [LARGE SCALE GENOMIC DNA]</scope>
    <source>
        <strain evidence="1 2">DSM 45078</strain>
    </source>
</reference>
<protein>
    <submittedName>
        <fullName evidence="1">Uncharacterized protein</fullName>
    </submittedName>
</protein>
<accession>A0A846XBW2</accession>
<gene>
    <name evidence="1" type="ORF">HGA13_10695</name>
</gene>
<name>A0A846XBW2_9NOCA</name>
<dbReference type="EMBL" id="JAAXOO010000002">
    <property type="protein sequence ID" value="NKY33538.1"/>
    <property type="molecule type" value="Genomic_DNA"/>
</dbReference>
<keyword evidence="2" id="KW-1185">Reference proteome</keyword>
<dbReference type="AlphaFoldDB" id="A0A846XBW2"/>
<comment type="caution">
    <text evidence="1">The sequence shown here is derived from an EMBL/GenBank/DDBJ whole genome shotgun (WGS) entry which is preliminary data.</text>
</comment>
<sequence length="116" mass="12208">MRVEALDGDEIGETAASAQRLRNELLRLDIDAADPVADSVVPEGAKGLSAVSVTIGVRLGAMALGSLFAKLRDWVGRSGQTVEVSIGGDLIKIPAKFPEQQEQAIAAWLARHATSD</sequence>
<dbReference type="Proteomes" id="UP000565715">
    <property type="component" value="Unassembled WGS sequence"/>
</dbReference>
<dbReference type="RefSeq" id="WP_157112974.1">
    <property type="nucleotide sequence ID" value="NZ_JAAXOO010000002.1"/>
</dbReference>
<evidence type="ECO:0000313" key="2">
    <source>
        <dbReference type="Proteomes" id="UP000565715"/>
    </source>
</evidence>
<evidence type="ECO:0000313" key="1">
    <source>
        <dbReference type="EMBL" id="NKY33538.1"/>
    </source>
</evidence>
<proteinExistence type="predicted"/>
<organism evidence="1 2">
    <name type="scientific">Nocardia speluncae</name>
    <dbReference type="NCBI Taxonomy" id="419477"/>
    <lineage>
        <taxon>Bacteria</taxon>
        <taxon>Bacillati</taxon>
        <taxon>Actinomycetota</taxon>
        <taxon>Actinomycetes</taxon>
        <taxon>Mycobacteriales</taxon>
        <taxon>Nocardiaceae</taxon>
        <taxon>Nocardia</taxon>
    </lineage>
</organism>